<accession>A0AAE9VV65</accession>
<dbReference type="EMBL" id="CP114976">
    <property type="protein sequence ID" value="WBE25486.1"/>
    <property type="molecule type" value="Genomic_DNA"/>
</dbReference>
<dbReference type="KEGG" id="dce:O6P33_01160"/>
<organism evidence="1 2">
    <name type="scientific">Denitrificimonas caeni</name>
    <dbReference type="NCBI Taxonomy" id="521720"/>
    <lineage>
        <taxon>Bacteria</taxon>
        <taxon>Pseudomonadati</taxon>
        <taxon>Pseudomonadota</taxon>
        <taxon>Gammaproteobacteria</taxon>
        <taxon>Pseudomonadales</taxon>
        <taxon>Pseudomonadaceae</taxon>
        <taxon>Denitrificimonas</taxon>
    </lineage>
</organism>
<evidence type="ECO:0000313" key="1">
    <source>
        <dbReference type="EMBL" id="WBE25486.1"/>
    </source>
</evidence>
<sequence>MDSIAKQSAQVADDIAQVLAMSPNLSLDELNLVAQRKIEQRNHQPHADFCGLTSTQMQNWLYAPLDELIDVTINTPSDLSGSPVMRYLALILDEAMQQGGSFKATAKGNLPAKLVKQASALLPEFAVAEFETVPSISEYMGSNEDKFNALHYTRVLAELAGIIYHKSGSYHVKKAAQKHYAEQGLQAFFMPMLSVAIKQYNWAYLDSWNDQVDLRTFWLFMLWRLQSHGSANRLSEEVACAFPTLLDQLPIEEYFSPEQLLSSLIKSRFIKRFLQFWGFVTVDRKSAFYSQEDPSRAVKMQPLFRASFVFAV</sequence>
<dbReference type="RefSeq" id="WP_269818427.1">
    <property type="nucleotide sequence ID" value="NZ_CP114976.1"/>
</dbReference>
<evidence type="ECO:0008006" key="3">
    <source>
        <dbReference type="Google" id="ProtNLM"/>
    </source>
</evidence>
<name>A0AAE9VV65_9GAMM</name>
<gene>
    <name evidence="1" type="ORF">O6P33_01160</name>
</gene>
<dbReference type="AlphaFoldDB" id="A0AAE9VV65"/>
<evidence type="ECO:0000313" key="2">
    <source>
        <dbReference type="Proteomes" id="UP001212189"/>
    </source>
</evidence>
<reference evidence="1 2" key="1">
    <citation type="submission" date="2022-12" db="EMBL/GenBank/DDBJ databases">
        <title>Coexistence and Characterization of a Novel Tigecycline Resistance gene tet(X) variant and blaNDM-1 in a Pseudomonas caeni Isolate of Chicken Origin.</title>
        <authorList>
            <person name="Lu X."/>
            <person name="Zhang L."/>
            <person name="Li R."/>
            <person name="Wang Z."/>
        </authorList>
    </citation>
    <scope>NUCLEOTIDE SEQUENCE [LARGE SCALE GENOMIC DNA]</scope>
    <source>
        <strain evidence="1 2">CE14</strain>
    </source>
</reference>
<protein>
    <recommendedName>
        <fullName evidence="3">SecC motif-containing protein</fullName>
    </recommendedName>
</protein>
<dbReference type="Proteomes" id="UP001212189">
    <property type="component" value="Chromosome"/>
</dbReference>
<proteinExistence type="predicted"/>
<keyword evidence="2" id="KW-1185">Reference proteome</keyword>